<accession>A0AAW0BJI9</accession>
<evidence type="ECO:0000256" key="1">
    <source>
        <dbReference type="SAM" id="Coils"/>
    </source>
</evidence>
<keyword evidence="3" id="KW-1185">Reference proteome</keyword>
<evidence type="ECO:0000313" key="3">
    <source>
        <dbReference type="Proteomes" id="UP001362999"/>
    </source>
</evidence>
<protein>
    <submittedName>
        <fullName evidence="2">Uncharacterized protein</fullName>
    </submittedName>
</protein>
<proteinExistence type="predicted"/>
<sequence>LPKAATDKLMQLQDRISALEGIVYDLRDKLEEKKEEIRDLDNENHQLWSRINEVEDLHESMRQKLERVVDFIDNSDLERIDSKQKQITTSTKVKGERDNIFNV</sequence>
<reference evidence="2 3" key="1">
    <citation type="journal article" date="2024" name="J Genomics">
        <title>Draft genome sequencing and assembly of Favolaschia claudopus CIRM-BRFM 2984 isolated from oak limbs.</title>
        <authorList>
            <person name="Navarro D."/>
            <person name="Drula E."/>
            <person name="Chaduli D."/>
            <person name="Cazenave R."/>
            <person name="Ahrendt S."/>
            <person name="Wang J."/>
            <person name="Lipzen A."/>
            <person name="Daum C."/>
            <person name="Barry K."/>
            <person name="Grigoriev I.V."/>
            <person name="Favel A."/>
            <person name="Rosso M.N."/>
            <person name="Martin F."/>
        </authorList>
    </citation>
    <scope>NUCLEOTIDE SEQUENCE [LARGE SCALE GENOMIC DNA]</scope>
    <source>
        <strain evidence="2 3">CIRM-BRFM 2984</strain>
    </source>
</reference>
<dbReference type="EMBL" id="JAWWNJ010000033">
    <property type="protein sequence ID" value="KAK7025802.1"/>
    <property type="molecule type" value="Genomic_DNA"/>
</dbReference>
<dbReference type="AlphaFoldDB" id="A0AAW0BJI9"/>
<comment type="caution">
    <text evidence="2">The sequence shown here is derived from an EMBL/GenBank/DDBJ whole genome shotgun (WGS) entry which is preliminary data.</text>
</comment>
<feature type="non-terminal residue" evidence="2">
    <location>
        <position position="103"/>
    </location>
</feature>
<name>A0AAW0BJI9_9AGAR</name>
<organism evidence="2 3">
    <name type="scientific">Favolaschia claudopus</name>
    <dbReference type="NCBI Taxonomy" id="2862362"/>
    <lineage>
        <taxon>Eukaryota</taxon>
        <taxon>Fungi</taxon>
        <taxon>Dikarya</taxon>
        <taxon>Basidiomycota</taxon>
        <taxon>Agaricomycotina</taxon>
        <taxon>Agaricomycetes</taxon>
        <taxon>Agaricomycetidae</taxon>
        <taxon>Agaricales</taxon>
        <taxon>Marasmiineae</taxon>
        <taxon>Mycenaceae</taxon>
        <taxon>Favolaschia</taxon>
    </lineage>
</organism>
<gene>
    <name evidence="2" type="ORF">R3P38DRAFT_2446066</name>
</gene>
<dbReference type="Proteomes" id="UP001362999">
    <property type="component" value="Unassembled WGS sequence"/>
</dbReference>
<keyword evidence="1" id="KW-0175">Coiled coil</keyword>
<evidence type="ECO:0000313" key="2">
    <source>
        <dbReference type="EMBL" id="KAK7025802.1"/>
    </source>
</evidence>
<feature type="coiled-coil region" evidence="1">
    <location>
        <begin position="16"/>
        <end position="50"/>
    </location>
</feature>
<feature type="non-terminal residue" evidence="2">
    <location>
        <position position="1"/>
    </location>
</feature>